<sequence>MGTNADTEKLKELYQSLDRLKASGEDVIAEIRREINNIELQYLKDNLFPEIMKIIGERISWLRCTIDMSLQFDGDKQIDYSFCKSGSIVFVRDKYECNGHDENAIEKSGTDSNNQEIIIGTSNRINGHDTSKHSKTHVPRVEFPDGRVFQSNIFSDTYTAVIKGIGAELVDLVGLEHAGVGVVSKTLDAKYQKPIGGGWYVMTNSSTQTKSEDLQAISDELDLNLKINLVPLDGSETLYLPKSTNKESTRTKIQVTFPDGRKICSSKVLEALIEVVKYAGAERVRELRINCCADNLILKTPAPRYEKPFKPVGNGWLCNTCSDTITKFNQITEISQKLNLGIKAELV</sequence>
<dbReference type="EMBL" id="JAQPYX010000090">
    <property type="protein sequence ID" value="MDC7150061.1"/>
    <property type="molecule type" value="Genomic_DNA"/>
</dbReference>
<dbReference type="RefSeq" id="WP_195485916.1">
    <property type="nucleotide sequence ID" value="NZ_JADNJZ010000041.1"/>
</dbReference>
<gene>
    <name evidence="1" type="ORF">PQG89_11560</name>
</gene>
<protein>
    <submittedName>
        <fullName evidence="1">Uncharacterized protein</fullName>
    </submittedName>
</protein>
<name>A0AAW6I901_9BACT</name>
<dbReference type="AlphaFoldDB" id="A0AAW6I901"/>
<comment type="caution">
    <text evidence="1">The sequence shown here is derived from an EMBL/GenBank/DDBJ whole genome shotgun (WGS) entry which is preliminary data.</text>
</comment>
<proteinExistence type="predicted"/>
<dbReference type="Proteomes" id="UP001213646">
    <property type="component" value="Unassembled WGS sequence"/>
</dbReference>
<organism evidence="1 2">
    <name type="scientific">Parabacteroides johnsonii</name>
    <dbReference type="NCBI Taxonomy" id="387661"/>
    <lineage>
        <taxon>Bacteria</taxon>
        <taxon>Pseudomonadati</taxon>
        <taxon>Bacteroidota</taxon>
        <taxon>Bacteroidia</taxon>
        <taxon>Bacteroidales</taxon>
        <taxon>Tannerellaceae</taxon>
        <taxon>Parabacteroides</taxon>
    </lineage>
</organism>
<accession>A0AAW6I901</accession>
<reference evidence="1" key="1">
    <citation type="submission" date="2023-01" db="EMBL/GenBank/DDBJ databases">
        <title>Exploring GABA producing Bacteroides strains toward improving mental health.</title>
        <authorList>
            <person name="Yousuf B."/>
            <person name="Bouhlel N.E."/>
            <person name="Mottawea W."/>
            <person name="Hammami R."/>
        </authorList>
    </citation>
    <scope>NUCLEOTIDE SEQUENCE</scope>
    <source>
        <strain evidence="1">UO.H1047</strain>
    </source>
</reference>
<evidence type="ECO:0000313" key="2">
    <source>
        <dbReference type="Proteomes" id="UP001213646"/>
    </source>
</evidence>
<evidence type="ECO:0000313" key="1">
    <source>
        <dbReference type="EMBL" id="MDC7150061.1"/>
    </source>
</evidence>